<dbReference type="AlphaFoldDB" id="A0A8B7YLU0"/>
<evidence type="ECO:0000313" key="2">
    <source>
        <dbReference type="Proteomes" id="UP000694845"/>
    </source>
</evidence>
<dbReference type="RefSeq" id="XP_022093617.1">
    <property type="nucleotide sequence ID" value="XM_022237925.1"/>
</dbReference>
<dbReference type="GO" id="GO:0005892">
    <property type="term" value="C:acetylcholine-gated channel complex"/>
    <property type="evidence" value="ECO:0007669"/>
    <property type="project" value="InterPro"/>
</dbReference>
<name>A0A8B7YLU0_ACAPL</name>
<keyword evidence="1" id="KW-0812">Transmembrane</keyword>
<proteinExistence type="predicted"/>
<dbReference type="GeneID" id="110980883"/>
<reference evidence="3" key="1">
    <citation type="submission" date="2025-08" db="UniProtKB">
        <authorList>
            <consortium name="RefSeq"/>
        </authorList>
    </citation>
    <scope>IDENTIFICATION</scope>
</reference>
<dbReference type="Gene3D" id="3.10.310.50">
    <property type="match status" value="1"/>
</dbReference>
<evidence type="ECO:0000256" key="1">
    <source>
        <dbReference type="SAM" id="Phobius"/>
    </source>
</evidence>
<dbReference type="PANTHER" id="PTHR33748:SF5">
    <property type="entry name" value="GROUND-LIKE DOMAIN-CONTAINING PROTEIN"/>
    <property type="match status" value="1"/>
</dbReference>
<keyword evidence="2" id="KW-1185">Reference proteome</keyword>
<dbReference type="Pfam" id="PF17175">
    <property type="entry name" value="MOLO1"/>
    <property type="match status" value="1"/>
</dbReference>
<dbReference type="InterPro" id="IPR033438">
    <property type="entry name" value="MOLO1"/>
</dbReference>
<dbReference type="KEGG" id="aplc:110980883"/>
<sequence>MWDSIDSHSNIWTPNHKQLFIKRRFVESYLLEPLVLHVCLDCCLPTFFLLQNGSLQRHWNSFKVGGEPVTRPFGVNHTFVGFDRMPSDRYSTQHVLSFCLICLLLSCAVEQAGSTDNVTEGVRARYPNPWQDPEQCRRTDTEKSWICDVDGVLPKEQADSIDSLLVSINANASCVCNCSGNTTFLFADEGYVMGVAVVTSLEEDLSVANRTYHLERFGESIRQDWFANRTCDDSILILVHYMYNCSKIHISIGVAFDNLLSSQSLSSIYEAAQPSLGTGNIGQALPITVQKLDAVIDKAMTTPTEPPPPNNLVWGILGVIAVTSILLFHYWIKY</sequence>
<protein>
    <submittedName>
        <fullName evidence="3">Uncharacterized protein LOC110980883 isoform X1</fullName>
    </submittedName>
</protein>
<organism evidence="2 3">
    <name type="scientific">Acanthaster planci</name>
    <name type="common">Crown-of-thorns starfish</name>
    <dbReference type="NCBI Taxonomy" id="133434"/>
    <lineage>
        <taxon>Eukaryota</taxon>
        <taxon>Metazoa</taxon>
        <taxon>Echinodermata</taxon>
        <taxon>Eleutherozoa</taxon>
        <taxon>Asterozoa</taxon>
        <taxon>Asteroidea</taxon>
        <taxon>Valvatacea</taxon>
        <taxon>Valvatida</taxon>
        <taxon>Acanthasteridae</taxon>
        <taxon>Acanthaster</taxon>
    </lineage>
</organism>
<dbReference type="Proteomes" id="UP000694845">
    <property type="component" value="Unplaced"/>
</dbReference>
<accession>A0A8B7YLU0</accession>
<dbReference type="PANTHER" id="PTHR33748">
    <property type="entry name" value="PROTEIN CBG04600"/>
    <property type="match status" value="1"/>
</dbReference>
<feature type="transmembrane region" description="Helical" evidence="1">
    <location>
        <begin position="312"/>
        <end position="332"/>
    </location>
</feature>
<keyword evidence="1" id="KW-0472">Membrane</keyword>
<evidence type="ECO:0000313" key="3">
    <source>
        <dbReference type="RefSeq" id="XP_022093617.1"/>
    </source>
</evidence>
<keyword evidence="1" id="KW-1133">Transmembrane helix</keyword>
<dbReference type="OrthoDB" id="8062037at2759"/>
<gene>
    <name evidence="3" type="primary">LOC110980883</name>
</gene>